<evidence type="ECO:0008006" key="3">
    <source>
        <dbReference type="Google" id="ProtNLM"/>
    </source>
</evidence>
<reference evidence="2" key="1">
    <citation type="journal article" date="2019" name="Int. J. Syst. Evol. Microbiol.">
        <title>The Global Catalogue of Microorganisms (GCM) 10K type strain sequencing project: providing services to taxonomists for standard genome sequencing and annotation.</title>
        <authorList>
            <consortium name="The Broad Institute Genomics Platform"/>
            <consortium name="The Broad Institute Genome Sequencing Center for Infectious Disease"/>
            <person name="Wu L."/>
            <person name="Ma J."/>
        </authorList>
    </citation>
    <scope>NUCLEOTIDE SEQUENCE [LARGE SCALE GENOMIC DNA]</scope>
    <source>
        <strain evidence="2">KCTC 52416</strain>
    </source>
</reference>
<organism evidence="1 2">
    <name type="scientific">Parapedobacter deserti</name>
    <dbReference type="NCBI Taxonomy" id="1912957"/>
    <lineage>
        <taxon>Bacteria</taxon>
        <taxon>Pseudomonadati</taxon>
        <taxon>Bacteroidota</taxon>
        <taxon>Sphingobacteriia</taxon>
        <taxon>Sphingobacteriales</taxon>
        <taxon>Sphingobacteriaceae</taxon>
        <taxon>Parapedobacter</taxon>
    </lineage>
</organism>
<evidence type="ECO:0000313" key="2">
    <source>
        <dbReference type="Proteomes" id="UP001595526"/>
    </source>
</evidence>
<protein>
    <recommendedName>
        <fullName evidence="3">Dihydrofolate reductase</fullName>
    </recommendedName>
</protein>
<comment type="caution">
    <text evidence="1">The sequence shown here is derived from an EMBL/GenBank/DDBJ whole genome shotgun (WGS) entry which is preliminary data.</text>
</comment>
<dbReference type="EMBL" id="JBHRTA010000009">
    <property type="protein sequence ID" value="MFC3196704.1"/>
    <property type="molecule type" value="Genomic_DNA"/>
</dbReference>
<dbReference type="RefSeq" id="WP_379019681.1">
    <property type="nucleotide sequence ID" value="NZ_JBHRTA010000009.1"/>
</dbReference>
<proteinExistence type="predicted"/>
<dbReference type="Proteomes" id="UP001595526">
    <property type="component" value="Unassembled WGS sequence"/>
</dbReference>
<gene>
    <name evidence="1" type="ORF">ACFOET_03670</name>
</gene>
<accession>A0ABV7JFF2</accession>
<sequence length="49" mass="5374">MKKLILQQFISVDGFCADQKTANTYTMFTAFGPDAAGEGTVLHSYEPET</sequence>
<name>A0ABV7JFF2_9SPHI</name>
<keyword evidence="2" id="KW-1185">Reference proteome</keyword>
<evidence type="ECO:0000313" key="1">
    <source>
        <dbReference type="EMBL" id="MFC3196704.1"/>
    </source>
</evidence>